<protein>
    <submittedName>
        <fullName evidence="2">Hypothetical phage protein</fullName>
    </submittedName>
</protein>
<evidence type="ECO:0000313" key="3">
    <source>
        <dbReference type="Proteomes" id="UP000001977"/>
    </source>
</evidence>
<accession>Q2KZA4</accession>
<dbReference type="Proteomes" id="UP000001977">
    <property type="component" value="Chromosome"/>
</dbReference>
<evidence type="ECO:0000313" key="2">
    <source>
        <dbReference type="EMBL" id="CAJ47996.1"/>
    </source>
</evidence>
<dbReference type="EMBL" id="AM167904">
    <property type="protein sequence ID" value="CAJ47996.1"/>
    <property type="molecule type" value="Genomic_DNA"/>
</dbReference>
<reference evidence="2 3" key="1">
    <citation type="journal article" date="2006" name="J. Bacteriol.">
        <title>Comparison of the genome sequence of the poultry pathogen Bordetella avium with those of B. bronchiseptica, B. pertussis, and B. parapertussis reveals extensive diversity in surface structures associated with host interaction.</title>
        <authorList>
            <person name="Sebaihia M."/>
            <person name="Preston A."/>
            <person name="Maskell D.J."/>
            <person name="Kuzmiak H."/>
            <person name="Connell T.D."/>
            <person name="King N.D."/>
            <person name="Orndorff P.E."/>
            <person name="Miyamoto D.M."/>
            <person name="Thomson N.R."/>
            <person name="Harris D."/>
            <person name="Goble A."/>
            <person name="Lord A."/>
            <person name="Murphy L."/>
            <person name="Quail M.A."/>
            <person name="Rutter S."/>
            <person name="Squares R."/>
            <person name="Squares S."/>
            <person name="Woodward J."/>
            <person name="Parkhill J."/>
            <person name="Temple L.M."/>
        </authorList>
    </citation>
    <scope>NUCLEOTIDE SEQUENCE [LARGE SCALE GENOMIC DNA]</scope>
    <source>
        <strain evidence="2 3">197N</strain>
    </source>
</reference>
<dbReference type="OrthoDB" id="7029986at2"/>
<keyword evidence="3" id="KW-1185">Reference proteome</keyword>
<gene>
    <name evidence="2" type="ordered locus">BAV0395</name>
</gene>
<dbReference type="AlphaFoldDB" id="Q2KZA4"/>
<feature type="region of interest" description="Disordered" evidence="1">
    <location>
        <begin position="56"/>
        <end position="84"/>
    </location>
</feature>
<dbReference type="RefSeq" id="WP_012416088.1">
    <property type="nucleotide sequence ID" value="NC_010645.1"/>
</dbReference>
<evidence type="ECO:0000256" key="1">
    <source>
        <dbReference type="SAM" id="MobiDB-lite"/>
    </source>
</evidence>
<name>Q2KZA4_BORA1</name>
<dbReference type="KEGG" id="bav:BAV0395"/>
<dbReference type="HOGENOM" id="CLU_972060_0_0_4"/>
<proteinExistence type="predicted"/>
<organism evidence="2 3">
    <name type="scientific">Bordetella avium (strain 197N)</name>
    <dbReference type="NCBI Taxonomy" id="360910"/>
    <lineage>
        <taxon>Bacteria</taxon>
        <taxon>Pseudomonadati</taxon>
        <taxon>Pseudomonadota</taxon>
        <taxon>Betaproteobacteria</taxon>
        <taxon>Burkholderiales</taxon>
        <taxon>Alcaligenaceae</taxon>
        <taxon>Bordetella</taxon>
    </lineage>
</organism>
<sequence length="286" mass="30968">MTNQAIPHGWRLVPAEMTLDMSIAFAEAWYSKRRVIDDHEMQDAYAAMLAAAPGQPASDTYQLPSPAVSAEPVGRNNSKHPIPDDLRRRFSQLEDTASDTGAMKMFTDMRTTVQAYFAATPAADERANVGKVLPEWEQVSAKLECGETLTPLEVFVHYNEPAGDDADAWRDQLSAALASAPVVNPTLPLERALHGLISKICPGLDTGEILQDARWASAALSDIMANTPAADARDALISSIQSAVNEMKFDNFNATKRQMEFIKAGARRVIAEVNAAIAAQQGKGGE</sequence>
<dbReference type="STRING" id="360910.BAV0395"/>